<dbReference type="PANTHER" id="PTHR44656:SF7">
    <property type="entry name" value="DEHYDROGENASE_REDUCTASE SDR FAMILY MEMBER 12"/>
    <property type="match status" value="1"/>
</dbReference>
<reference evidence="3" key="1">
    <citation type="submission" date="2022-12" db="EMBL/GenBank/DDBJ databases">
        <title>Paraconexibacter alkalitolerans sp. nov. and Baekduia alba sp. nov., isolated from soil and emended description of the genera Paraconexibacter (Chun et al., 2020) and Baekduia (An et al., 2020).</title>
        <authorList>
            <person name="Vieira S."/>
            <person name="Huber K.J."/>
            <person name="Geppert A."/>
            <person name="Wolf J."/>
            <person name="Neumann-Schaal M."/>
            <person name="Muesken M."/>
            <person name="Overmann J."/>
        </authorList>
    </citation>
    <scope>NUCLEOTIDE SEQUENCE</scope>
    <source>
        <strain evidence="3">AEG42_29</strain>
    </source>
</reference>
<dbReference type="InterPro" id="IPR036291">
    <property type="entry name" value="NAD(P)-bd_dom_sf"/>
</dbReference>
<dbReference type="RefSeq" id="WP_354700441.1">
    <property type="nucleotide sequence ID" value="NZ_CP114014.1"/>
</dbReference>
<dbReference type="InterPro" id="IPR052992">
    <property type="entry name" value="SDR_member_12"/>
</dbReference>
<protein>
    <submittedName>
        <fullName evidence="3">FabG-like 3-oxoacyl-(Acyl-carrier-protein) reductase</fullName>
    </submittedName>
</protein>
<dbReference type="Gene3D" id="3.40.50.720">
    <property type="entry name" value="NAD(P)-binding Rossmann-like Domain"/>
    <property type="match status" value="1"/>
</dbReference>
<organism evidence="3">
    <name type="scientific">Paraconexibacter sp. AEG42_29</name>
    <dbReference type="NCBI Taxonomy" id="2997339"/>
    <lineage>
        <taxon>Bacteria</taxon>
        <taxon>Bacillati</taxon>
        <taxon>Actinomycetota</taxon>
        <taxon>Thermoleophilia</taxon>
        <taxon>Solirubrobacterales</taxon>
        <taxon>Paraconexibacteraceae</taxon>
        <taxon>Paraconexibacter</taxon>
    </lineage>
</organism>
<dbReference type="SUPFAM" id="SSF51735">
    <property type="entry name" value="NAD(P)-binding Rossmann-fold domains"/>
    <property type="match status" value="1"/>
</dbReference>
<proteinExistence type="predicted"/>
<evidence type="ECO:0000256" key="1">
    <source>
        <dbReference type="SAM" id="MobiDB-lite"/>
    </source>
</evidence>
<dbReference type="InterPro" id="IPR057326">
    <property type="entry name" value="KR_dom"/>
</dbReference>
<evidence type="ECO:0000313" key="3">
    <source>
        <dbReference type="EMBL" id="XAY03893.1"/>
    </source>
</evidence>
<feature type="region of interest" description="Disordered" evidence="1">
    <location>
        <begin position="280"/>
        <end position="307"/>
    </location>
</feature>
<feature type="domain" description="Ketoreductase" evidence="2">
    <location>
        <begin position="43"/>
        <end position="239"/>
    </location>
</feature>
<gene>
    <name evidence="3" type="ORF">DSM112329_00716</name>
</gene>
<accession>A0AAU7AQC9</accession>
<dbReference type="AlphaFoldDB" id="A0AAU7AQC9"/>
<dbReference type="Pfam" id="PF00106">
    <property type="entry name" value="adh_short"/>
    <property type="match status" value="1"/>
</dbReference>
<dbReference type="SMART" id="SM00822">
    <property type="entry name" value="PKS_KR"/>
    <property type="match status" value="1"/>
</dbReference>
<dbReference type="KEGG" id="parq:DSM112329_00716"/>
<dbReference type="PANTHER" id="PTHR44656">
    <property type="entry name" value="DEHYDROGENASE/REDUCTASE SDR FAMILY MEMBER 12"/>
    <property type="match status" value="1"/>
</dbReference>
<dbReference type="PRINTS" id="PR00081">
    <property type="entry name" value="GDHRDH"/>
</dbReference>
<name>A0AAU7AQC9_9ACTN</name>
<evidence type="ECO:0000259" key="2">
    <source>
        <dbReference type="SMART" id="SM00822"/>
    </source>
</evidence>
<dbReference type="InterPro" id="IPR002347">
    <property type="entry name" value="SDR_fam"/>
</dbReference>
<dbReference type="EMBL" id="CP114014">
    <property type="protein sequence ID" value="XAY03893.1"/>
    <property type="molecule type" value="Genomic_DNA"/>
</dbReference>
<sequence>MIASVLDRALDLTVAPGYSRVGYELRRRGWPGRGDDLPQMEGRTVVVTGATGGIGRAAAERFAALGARVVLVGRSQERADTARREIVAATGNQDVAIVLADLASLDSVQAAVDTLKRDEAAIHVLVNNAGVMSDTRQLSVDGHELTFATNLLGTFALTEGLRELLVESAPARIVTVSSGGMYSQKLRLDDLQTARMEYAAPAVYARTKRGQVVLTEWWADQLRGTGVTVHAMHPGWADTPGVETSLPRFHSLLKPVLRTPEQGADTIVWLGAAAEPGRTSGRFWHDRRPRPVNVLPTTRGGDDDGERLSAALRDLVSAPR</sequence>